<protein>
    <submittedName>
        <fullName evidence="5">Uncharacterized protein</fullName>
    </submittedName>
</protein>
<dbReference type="EMBL" id="CAJOBC010003948">
    <property type="protein sequence ID" value="CAF3807952.1"/>
    <property type="molecule type" value="Genomic_DNA"/>
</dbReference>
<dbReference type="EMBL" id="CAJNOQ010003948">
    <property type="protein sequence ID" value="CAF1037418.1"/>
    <property type="molecule type" value="Genomic_DNA"/>
</dbReference>
<evidence type="ECO:0000256" key="2">
    <source>
        <dbReference type="ARBA" id="ARBA00022741"/>
    </source>
</evidence>
<evidence type="ECO:0000256" key="4">
    <source>
        <dbReference type="SAM" id="MobiDB-lite"/>
    </source>
</evidence>
<dbReference type="PRINTS" id="PR00301">
    <property type="entry name" value="HEATSHOCK70"/>
</dbReference>
<dbReference type="InterPro" id="IPR018181">
    <property type="entry name" value="Heat_shock_70_CS"/>
</dbReference>
<dbReference type="AlphaFoldDB" id="A0A814JF16"/>
<comment type="similarity">
    <text evidence="1">Belongs to the heat shock protein 70 family.</text>
</comment>
<dbReference type="Gene3D" id="3.30.420.40">
    <property type="match status" value="2"/>
</dbReference>
<dbReference type="OrthoDB" id="6718630at2759"/>
<dbReference type="SUPFAM" id="SSF53067">
    <property type="entry name" value="Actin-like ATPase domain"/>
    <property type="match status" value="2"/>
</dbReference>
<sequence>MDLTSGSRRKVLNILSMFRTFALPVTICCLLSFVYCKTTGEFGTVIGIDLGTTYSCVVGDAAQNQLLSNPNNTIFDIKRLIGREFSEETVQQDIKHFPSEVVKRDNKPVIRIRRKSSRFTRAMVYLQQKLGWTETGGKTFAPELYYTPEFVQDSSQRQATKDAGKISGLNVLRIINEPTAAALAYGLDKKQGHSNILVFDLGGGTFDVSIMKIDSGVFTVLAINGDTHLGNTNNFKYVSCHSKVNKSGRLTLKSGFDLNLRSELNEIINNDQSVRSQIASLQQQTSTDQSNSPSSSNSKANSDTSNDLDITNISLLNIVESVICAKIEKRLKEFENRIDDIQAHLHETEWYNRSFNLRFLNVPEQK</sequence>
<keyword evidence="7" id="KW-1185">Reference proteome</keyword>
<reference evidence="5" key="1">
    <citation type="submission" date="2021-02" db="EMBL/GenBank/DDBJ databases">
        <authorList>
            <person name="Nowell W R."/>
        </authorList>
    </citation>
    <scope>NUCLEOTIDE SEQUENCE</scope>
</reference>
<feature type="compositionally biased region" description="Low complexity" evidence="4">
    <location>
        <begin position="280"/>
        <end position="303"/>
    </location>
</feature>
<dbReference type="PROSITE" id="PS00329">
    <property type="entry name" value="HSP70_2"/>
    <property type="match status" value="1"/>
</dbReference>
<evidence type="ECO:0000313" key="5">
    <source>
        <dbReference type="EMBL" id="CAF1037418.1"/>
    </source>
</evidence>
<evidence type="ECO:0000256" key="1">
    <source>
        <dbReference type="ARBA" id="ARBA00007381"/>
    </source>
</evidence>
<dbReference type="InterPro" id="IPR043129">
    <property type="entry name" value="ATPase_NBD"/>
</dbReference>
<dbReference type="FunFam" id="3.30.30.30:FF:000005">
    <property type="entry name" value="Heat shock protein ssb1"/>
    <property type="match status" value="1"/>
</dbReference>
<name>A0A814JF16_9BILA</name>
<dbReference type="InterPro" id="IPR013126">
    <property type="entry name" value="Hsp_70_fam"/>
</dbReference>
<comment type="caution">
    <text evidence="5">The sequence shown here is derived from an EMBL/GenBank/DDBJ whole genome shotgun (WGS) entry which is preliminary data.</text>
</comment>
<dbReference type="GO" id="GO:0005524">
    <property type="term" value="F:ATP binding"/>
    <property type="evidence" value="ECO:0007669"/>
    <property type="project" value="UniProtKB-KW"/>
</dbReference>
<proteinExistence type="inferred from homology"/>
<feature type="region of interest" description="Disordered" evidence="4">
    <location>
        <begin position="279"/>
        <end position="303"/>
    </location>
</feature>
<dbReference type="PROSITE" id="PS00297">
    <property type="entry name" value="HSP70_1"/>
    <property type="match status" value="1"/>
</dbReference>
<evidence type="ECO:0000313" key="7">
    <source>
        <dbReference type="Proteomes" id="UP000663829"/>
    </source>
</evidence>
<accession>A0A814JF16</accession>
<dbReference type="Pfam" id="PF00012">
    <property type="entry name" value="HSP70"/>
    <property type="match status" value="1"/>
</dbReference>
<dbReference type="PANTHER" id="PTHR19375">
    <property type="entry name" value="HEAT SHOCK PROTEIN 70KDA"/>
    <property type="match status" value="1"/>
</dbReference>
<dbReference type="Proteomes" id="UP000681722">
    <property type="component" value="Unassembled WGS sequence"/>
</dbReference>
<gene>
    <name evidence="5" type="ORF">GPM918_LOCUS15600</name>
    <name evidence="6" type="ORF">SRO942_LOCUS15600</name>
</gene>
<organism evidence="5 7">
    <name type="scientific">Didymodactylos carnosus</name>
    <dbReference type="NCBI Taxonomy" id="1234261"/>
    <lineage>
        <taxon>Eukaryota</taxon>
        <taxon>Metazoa</taxon>
        <taxon>Spiralia</taxon>
        <taxon>Gnathifera</taxon>
        <taxon>Rotifera</taxon>
        <taxon>Eurotatoria</taxon>
        <taxon>Bdelloidea</taxon>
        <taxon>Philodinida</taxon>
        <taxon>Philodinidae</taxon>
        <taxon>Didymodactylos</taxon>
    </lineage>
</organism>
<dbReference type="GO" id="GO:0140662">
    <property type="term" value="F:ATP-dependent protein folding chaperone"/>
    <property type="evidence" value="ECO:0007669"/>
    <property type="project" value="InterPro"/>
</dbReference>
<evidence type="ECO:0000313" key="6">
    <source>
        <dbReference type="EMBL" id="CAF3807952.1"/>
    </source>
</evidence>
<keyword evidence="3" id="KW-0067">ATP-binding</keyword>
<evidence type="ECO:0000256" key="3">
    <source>
        <dbReference type="ARBA" id="ARBA00022840"/>
    </source>
</evidence>
<keyword evidence="2" id="KW-0547">Nucleotide-binding</keyword>
<dbReference type="Proteomes" id="UP000663829">
    <property type="component" value="Unassembled WGS sequence"/>
</dbReference>